<gene>
    <name evidence="3" type="primary">Dper\GL14191</name>
    <name evidence="3" type="ORF">Dper_GL14191</name>
</gene>
<name>B4GTX7_DROPE</name>
<dbReference type="EMBL" id="CH479190">
    <property type="protein sequence ID" value="EDW25997.1"/>
    <property type="molecule type" value="Genomic_DNA"/>
</dbReference>
<keyword evidence="4" id="KW-1185">Reference proteome</keyword>
<dbReference type="OMA" id="IYGYLRI"/>
<organism evidence="4">
    <name type="scientific">Drosophila persimilis</name>
    <name type="common">Fruit fly</name>
    <dbReference type="NCBI Taxonomy" id="7234"/>
    <lineage>
        <taxon>Eukaryota</taxon>
        <taxon>Metazoa</taxon>
        <taxon>Ecdysozoa</taxon>
        <taxon>Arthropoda</taxon>
        <taxon>Hexapoda</taxon>
        <taxon>Insecta</taxon>
        <taxon>Pterygota</taxon>
        <taxon>Neoptera</taxon>
        <taxon>Endopterygota</taxon>
        <taxon>Diptera</taxon>
        <taxon>Brachycera</taxon>
        <taxon>Muscomorpha</taxon>
        <taxon>Ephydroidea</taxon>
        <taxon>Drosophilidae</taxon>
        <taxon>Drosophila</taxon>
        <taxon>Sophophora</taxon>
    </lineage>
</organism>
<dbReference type="HOGENOM" id="CLU_1416513_0_0_1"/>
<feature type="region of interest" description="Disordered" evidence="1">
    <location>
        <begin position="82"/>
        <end position="192"/>
    </location>
</feature>
<dbReference type="Pfam" id="PF16007">
    <property type="entry name" value="DUF4777"/>
    <property type="match status" value="1"/>
</dbReference>
<dbReference type="KEGG" id="dpe:6596820"/>
<evidence type="ECO:0000256" key="1">
    <source>
        <dbReference type="SAM" id="MobiDB-lite"/>
    </source>
</evidence>
<reference evidence="3 4" key="1">
    <citation type="journal article" date="2007" name="Nature">
        <title>Evolution of genes and genomes on the Drosophila phylogeny.</title>
        <authorList>
            <consortium name="Drosophila 12 Genomes Consortium"/>
            <person name="Clark A.G."/>
            <person name="Eisen M.B."/>
            <person name="Smith D.R."/>
            <person name="Bergman C.M."/>
            <person name="Oliver B."/>
            <person name="Markow T.A."/>
            <person name="Kaufman T.C."/>
            <person name="Kellis M."/>
            <person name="Gelbart W."/>
            <person name="Iyer V.N."/>
            <person name="Pollard D.A."/>
            <person name="Sackton T.B."/>
            <person name="Larracuente A.M."/>
            <person name="Singh N.D."/>
            <person name="Abad J.P."/>
            <person name="Abt D.N."/>
            <person name="Adryan B."/>
            <person name="Aguade M."/>
            <person name="Akashi H."/>
            <person name="Anderson W.W."/>
            <person name="Aquadro C.F."/>
            <person name="Ardell D.H."/>
            <person name="Arguello R."/>
            <person name="Artieri C.G."/>
            <person name="Barbash D.A."/>
            <person name="Barker D."/>
            <person name="Barsanti P."/>
            <person name="Batterham P."/>
            <person name="Batzoglou S."/>
            <person name="Begun D."/>
            <person name="Bhutkar A."/>
            <person name="Blanco E."/>
            <person name="Bosak S.A."/>
            <person name="Bradley R.K."/>
            <person name="Brand A.D."/>
            <person name="Brent M.R."/>
            <person name="Brooks A.N."/>
            <person name="Brown R.H."/>
            <person name="Butlin R.K."/>
            <person name="Caggese C."/>
            <person name="Calvi B.R."/>
            <person name="Bernardo de Carvalho A."/>
            <person name="Caspi A."/>
            <person name="Castrezana S."/>
            <person name="Celniker S.E."/>
            <person name="Chang J.L."/>
            <person name="Chapple C."/>
            <person name="Chatterji S."/>
            <person name="Chinwalla A."/>
            <person name="Civetta A."/>
            <person name="Clifton S.W."/>
            <person name="Comeron J.M."/>
            <person name="Costello J.C."/>
            <person name="Coyne J.A."/>
            <person name="Daub J."/>
            <person name="David R.G."/>
            <person name="Delcher A.L."/>
            <person name="Delehaunty K."/>
            <person name="Do C.B."/>
            <person name="Ebling H."/>
            <person name="Edwards K."/>
            <person name="Eickbush T."/>
            <person name="Evans J.D."/>
            <person name="Filipski A."/>
            <person name="Findeiss S."/>
            <person name="Freyhult E."/>
            <person name="Fulton L."/>
            <person name="Fulton R."/>
            <person name="Garcia A.C."/>
            <person name="Gardiner A."/>
            <person name="Garfield D.A."/>
            <person name="Garvin B.E."/>
            <person name="Gibson G."/>
            <person name="Gilbert D."/>
            <person name="Gnerre S."/>
            <person name="Godfrey J."/>
            <person name="Good R."/>
            <person name="Gotea V."/>
            <person name="Gravely B."/>
            <person name="Greenberg A.J."/>
            <person name="Griffiths-Jones S."/>
            <person name="Gross S."/>
            <person name="Guigo R."/>
            <person name="Gustafson E.A."/>
            <person name="Haerty W."/>
            <person name="Hahn M.W."/>
            <person name="Halligan D.L."/>
            <person name="Halpern A.L."/>
            <person name="Halter G.M."/>
            <person name="Han M.V."/>
            <person name="Heger A."/>
            <person name="Hillier L."/>
            <person name="Hinrichs A.S."/>
            <person name="Holmes I."/>
            <person name="Hoskins R.A."/>
            <person name="Hubisz M.J."/>
            <person name="Hultmark D."/>
            <person name="Huntley M.A."/>
            <person name="Jaffe D.B."/>
            <person name="Jagadeeshan S."/>
            <person name="Jeck W.R."/>
            <person name="Johnson J."/>
            <person name="Jones C.D."/>
            <person name="Jordan W.C."/>
            <person name="Karpen G.H."/>
            <person name="Kataoka E."/>
            <person name="Keightley P.D."/>
            <person name="Kheradpour P."/>
            <person name="Kirkness E.F."/>
            <person name="Koerich L.B."/>
            <person name="Kristiansen K."/>
            <person name="Kudrna D."/>
            <person name="Kulathinal R.J."/>
            <person name="Kumar S."/>
            <person name="Kwok R."/>
            <person name="Lander E."/>
            <person name="Langley C.H."/>
            <person name="Lapoint R."/>
            <person name="Lazzaro B.P."/>
            <person name="Lee S.J."/>
            <person name="Levesque L."/>
            <person name="Li R."/>
            <person name="Lin C.F."/>
            <person name="Lin M.F."/>
            <person name="Lindblad-Toh K."/>
            <person name="Llopart A."/>
            <person name="Long M."/>
            <person name="Low L."/>
            <person name="Lozovsky E."/>
            <person name="Lu J."/>
            <person name="Luo M."/>
            <person name="Machado C.A."/>
            <person name="Makalowski W."/>
            <person name="Marzo M."/>
            <person name="Matsuda M."/>
            <person name="Matzkin L."/>
            <person name="McAllister B."/>
            <person name="McBride C.S."/>
            <person name="McKernan B."/>
            <person name="McKernan K."/>
            <person name="Mendez-Lago M."/>
            <person name="Minx P."/>
            <person name="Mollenhauer M.U."/>
            <person name="Montooth K."/>
            <person name="Mount S.M."/>
            <person name="Mu X."/>
            <person name="Myers E."/>
            <person name="Negre B."/>
            <person name="Newfeld S."/>
            <person name="Nielsen R."/>
            <person name="Noor M.A."/>
            <person name="O'Grady P."/>
            <person name="Pachter L."/>
            <person name="Papaceit M."/>
            <person name="Parisi M.J."/>
            <person name="Parisi M."/>
            <person name="Parts L."/>
            <person name="Pedersen J.S."/>
            <person name="Pesole G."/>
            <person name="Phillippy A.M."/>
            <person name="Ponting C.P."/>
            <person name="Pop M."/>
            <person name="Porcelli D."/>
            <person name="Powell J.R."/>
            <person name="Prohaska S."/>
            <person name="Pruitt K."/>
            <person name="Puig M."/>
            <person name="Quesneville H."/>
            <person name="Ram K.R."/>
            <person name="Rand D."/>
            <person name="Rasmussen M.D."/>
            <person name="Reed L.K."/>
            <person name="Reenan R."/>
            <person name="Reily A."/>
            <person name="Remington K.A."/>
            <person name="Rieger T.T."/>
            <person name="Ritchie M.G."/>
            <person name="Robin C."/>
            <person name="Rogers Y.H."/>
            <person name="Rohde C."/>
            <person name="Rozas J."/>
            <person name="Rubenfield M.J."/>
            <person name="Ruiz A."/>
            <person name="Russo S."/>
            <person name="Salzberg S.L."/>
            <person name="Sanchez-Gracia A."/>
            <person name="Saranga D.J."/>
            <person name="Sato H."/>
            <person name="Schaeffer S.W."/>
            <person name="Schatz M.C."/>
            <person name="Schlenke T."/>
            <person name="Schwartz R."/>
            <person name="Segarra C."/>
            <person name="Singh R.S."/>
            <person name="Sirot L."/>
            <person name="Sirota M."/>
            <person name="Sisneros N.B."/>
            <person name="Smith C.D."/>
            <person name="Smith T.F."/>
            <person name="Spieth J."/>
            <person name="Stage D.E."/>
            <person name="Stark A."/>
            <person name="Stephan W."/>
            <person name="Strausberg R.L."/>
            <person name="Strempel S."/>
            <person name="Sturgill D."/>
            <person name="Sutton G."/>
            <person name="Sutton G.G."/>
            <person name="Tao W."/>
            <person name="Teichmann S."/>
            <person name="Tobari Y.N."/>
            <person name="Tomimura Y."/>
            <person name="Tsolas J.M."/>
            <person name="Valente V.L."/>
            <person name="Venter E."/>
            <person name="Venter J.C."/>
            <person name="Vicario S."/>
            <person name="Vieira F.G."/>
            <person name="Vilella A.J."/>
            <person name="Villasante A."/>
            <person name="Walenz B."/>
            <person name="Wang J."/>
            <person name="Wasserman M."/>
            <person name="Watts T."/>
            <person name="Wilson D."/>
            <person name="Wilson R.K."/>
            <person name="Wing R.A."/>
            <person name="Wolfner M.F."/>
            <person name="Wong A."/>
            <person name="Wong G.K."/>
            <person name="Wu C.I."/>
            <person name="Wu G."/>
            <person name="Yamamoto D."/>
            <person name="Yang H.P."/>
            <person name="Yang S.P."/>
            <person name="Yorke J.A."/>
            <person name="Yoshida K."/>
            <person name="Zdobnov E."/>
            <person name="Zhang P."/>
            <person name="Zhang Y."/>
            <person name="Zimin A.V."/>
            <person name="Baldwin J."/>
            <person name="Abdouelleil A."/>
            <person name="Abdulkadir J."/>
            <person name="Abebe A."/>
            <person name="Abera B."/>
            <person name="Abreu J."/>
            <person name="Acer S.C."/>
            <person name="Aftuck L."/>
            <person name="Alexander A."/>
            <person name="An P."/>
            <person name="Anderson E."/>
            <person name="Anderson S."/>
            <person name="Arachi H."/>
            <person name="Azer M."/>
            <person name="Bachantsang P."/>
            <person name="Barry A."/>
            <person name="Bayul T."/>
            <person name="Berlin A."/>
            <person name="Bessette D."/>
            <person name="Bloom T."/>
            <person name="Blye J."/>
            <person name="Boguslavskiy L."/>
            <person name="Bonnet C."/>
            <person name="Boukhgalter B."/>
            <person name="Bourzgui I."/>
            <person name="Brown A."/>
            <person name="Cahill P."/>
            <person name="Channer S."/>
            <person name="Cheshatsang Y."/>
            <person name="Chuda L."/>
            <person name="Citroen M."/>
            <person name="Collymore A."/>
            <person name="Cooke P."/>
            <person name="Costello M."/>
            <person name="D'Aco K."/>
            <person name="Daza R."/>
            <person name="De Haan G."/>
            <person name="DeGray S."/>
            <person name="DeMaso C."/>
            <person name="Dhargay N."/>
            <person name="Dooley K."/>
            <person name="Dooley E."/>
            <person name="Doricent M."/>
            <person name="Dorje P."/>
            <person name="Dorjee K."/>
            <person name="Dupes A."/>
            <person name="Elong R."/>
            <person name="Falk J."/>
            <person name="Farina A."/>
            <person name="Faro S."/>
            <person name="Ferguson D."/>
            <person name="Fisher S."/>
            <person name="Foley C.D."/>
            <person name="Franke A."/>
            <person name="Friedrich D."/>
            <person name="Gadbois L."/>
            <person name="Gearin G."/>
            <person name="Gearin C.R."/>
            <person name="Giannoukos G."/>
            <person name="Goode T."/>
            <person name="Graham J."/>
            <person name="Grandbois E."/>
            <person name="Grewal S."/>
            <person name="Gyaltsen K."/>
            <person name="Hafez N."/>
            <person name="Hagos B."/>
            <person name="Hall J."/>
            <person name="Henson C."/>
            <person name="Hollinger A."/>
            <person name="Honan T."/>
            <person name="Huard M.D."/>
            <person name="Hughes L."/>
            <person name="Hurhula B."/>
            <person name="Husby M.E."/>
            <person name="Kamat A."/>
            <person name="Kanga B."/>
            <person name="Kashin S."/>
            <person name="Khazanovich D."/>
            <person name="Kisner P."/>
            <person name="Lance K."/>
            <person name="Lara M."/>
            <person name="Lee W."/>
            <person name="Lennon N."/>
            <person name="Letendre F."/>
            <person name="LeVine R."/>
            <person name="Lipovsky A."/>
            <person name="Liu X."/>
            <person name="Liu J."/>
            <person name="Liu S."/>
            <person name="Lokyitsang T."/>
            <person name="Lokyitsang Y."/>
            <person name="Lubonja R."/>
            <person name="Lui A."/>
            <person name="MacDonald P."/>
            <person name="Magnisalis V."/>
            <person name="Maru K."/>
            <person name="Matthews C."/>
            <person name="McCusker W."/>
            <person name="McDonough S."/>
            <person name="Mehta T."/>
            <person name="Meldrim J."/>
            <person name="Meneus L."/>
            <person name="Mihai O."/>
            <person name="Mihalev A."/>
            <person name="Mihova T."/>
            <person name="Mittelman R."/>
            <person name="Mlenga V."/>
            <person name="Montmayeur A."/>
            <person name="Mulrain L."/>
            <person name="Navidi A."/>
            <person name="Naylor J."/>
            <person name="Negash T."/>
            <person name="Nguyen T."/>
            <person name="Nguyen N."/>
            <person name="Nicol R."/>
            <person name="Norbu C."/>
            <person name="Norbu N."/>
            <person name="Novod N."/>
            <person name="O'Neill B."/>
            <person name="Osman S."/>
            <person name="Markiewicz E."/>
            <person name="Oyono O.L."/>
            <person name="Patti C."/>
            <person name="Phunkhang P."/>
            <person name="Pierre F."/>
            <person name="Priest M."/>
            <person name="Raghuraman S."/>
            <person name="Rege F."/>
            <person name="Reyes R."/>
            <person name="Rise C."/>
            <person name="Rogov P."/>
            <person name="Ross K."/>
            <person name="Ryan E."/>
            <person name="Settipalli S."/>
            <person name="Shea T."/>
            <person name="Sherpa N."/>
            <person name="Shi L."/>
            <person name="Shih D."/>
            <person name="Sparrow T."/>
            <person name="Spaulding J."/>
            <person name="Stalker J."/>
            <person name="Stange-Thomann N."/>
            <person name="Stavropoulos S."/>
            <person name="Stone C."/>
            <person name="Strader C."/>
            <person name="Tesfaye S."/>
            <person name="Thomson T."/>
            <person name="Thoulutsang Y."/>
            <person name="Thoulutsang D."/>
            <person name="Topham K."/>
            <person name="Topping I."/>
            <person name="Tsamla T."/>
            <person name="Vassiliev H."/>
            <person name="Vo A."/>
            <person name="Wangchuk T."/>
            <person name="Wangdi T."/>
            <person name="Weiand M."/>
            <person name="Wilkinson J."/>
            <person name="Wilson A."/>
            <person name="Yadav S."/>
            <person name="Young G."/>
            <person name="Yu Q."/>
            <person name="Zembek L."/>
            <person name="Zhong D."/>
            <person name="Zimmer A."/>
            <person name="Zwirko Z."/>
            <person name="Jaffe D.B."/>
            <person name="Alvarez P."/>
            <person name="Brockman W."/>
            <person name="Butler J."/>
            <person name="Chin C."/>
            <person name="Gnerre S."/>
            <person name="Grabherr M."/>
            <person name="Kleber M."/>
            <person name="Mauceli E."/>
            <person name="MacCallum I."/>
        </authorList>
    </citation>
    <scope>NUCLEOTIDE SEQUENCE [LARGE SCALE GENOMIC DNA]</scope>
    <source>
        <strain evidence="4">MSH-3 / Tucson 14011-0111.49</strain>
    </source>
</reference>
<feature type="compositionally biased region" description="Basic and acidic residues" evidence="1">
    <location>
        <begin position="143"/>
        <end position="152"/>
    </location>
</feature>
<feature type="compositionally biased region" description="Low complexity" evidence="1">
    <location>
        <begin position="175"/>
        <end position="186"/>
    </location>
</feature>
<accession>B4GTX7</accession>
<dbReference type="Proteomes" id="UP000008744">
    <property type="component" value="Unassembled WGS sequence"/>
</dbReference>
<evidence type="ECO:0000259" key="2">
    <source>
        <dbReference type="Pfam" id="PF16007"/>
    </source>
</evidence>
<feature type="compositionally biased region" description="Polar residues" evidence="1">
    <location>
        <begin position="133"/>
        <end position="142"/>
    </location>
</feature>
<protein>
    <submittedName>
        <fullName evidence="3">GL14191</fullName>
    </submittedName>
</protein>
<proteinExistence type="predicted"/>
<sequence length="192" mass="21619">MQSRGYNRPPKRKQIPHLFSNILQVVAEADRPLTQPEIVEALVERLDRSDEELKRQITVSLHDALINGYLRVKNYRYSSVSDRLDSDLDSGVPRISGTGNRTPRTEDDHWVHQRLLRSVSNRLSTSDPDHPTRSSTSGNSGSDDQRVLERLSRAAIVSQSGPEHLGERVVTATGSSSQRLRSSQSRRPSELE</sequence>
<dbReference type="InterPro" id="IPR031957">
    <property type="entry name" value="DUF4777"/>
</dbReference>
<evidence type="ECO:0000313" key="4">
    <source>
        <dbReference type="Proteomes" id="UP000008744"/>
    </source>
</evidence>
<dbReference type="AlphaFoldDB" id="B4GTX7"/>
<dbReference type="eggNOG" id="ENOG502TC9X">
    <property type="taxonomic scope" value="Eukaryota"/>
</dbReference>
<feature type="domain" description="DUF4777" evidence="2">
    <location>
        <begin position="16"/>
        <end position="78"/>
    </location>
</feature>
<dbReference type="OrthoDB" id="7841972at2759"/>
<evidence type="ECO:0000313" key="3">
    <source>
        <dbReference type="EMBL" id="EDW25997.1"/>
    </source>
</evidence>